<keyword evidence="2" id="KW-0328">Glycosyltransferase</keyword>
<protein>
    <submittedName>
        <fullName evidence="6">Glycoside hydrolase family 65 protein</fullName>
    </submittedName>
</protein>
<dbReference type="InterPro" id="IPR011013">
    <property type="entry name" value="Gal_mutarotase_sf_dom"/>
</dbReference>
<evidence type="ECO:0000313" key="6">
    <source>
        <dbReference type="EMBL" id="MBK1811744.1"/>
    </source>
</evidence>
<dbReference type="InterPro" id="IPR017045">
    <property type="entry name" value="Malt_Pase/Glycosyl_Hdrlase"/>
</dbReference>
<comment type="similarity">
    <text evidence="1">Belongs to the glycosyl hydrolase 65 family.</text>
</comment>
<keyword evidence="6" id="KW-0378">Hydrolase</keyword>
<evidence type="ECO:0000313" key="7">
    <source>
        <dbReference type="Proteomes" id="UP000596739"/>
    </source>
</evidence>
<dbReference type="Pfam" id="PF03636">
    <property type="entry name" value="Glyco_hydro_65N"/>
    <property type="match status" value="1"/>
</dbReference>
<dbReference type="InterPro" id="IPR008928">
    <property type="entry name" value="6-hairpin_glycosidase_sf"/>
</dbReference>
<gene>
    <name evidence="6" type="ORF">JHL18_14060</name>
</gene>
<dbReference type="InterPro" id="IPR005196">
    <property type="entry name" value="Glyco_hydro_65_N"/>
</dbReference>
<dbReference type="Gene3D" id="1.50.10.10">
    <property type="match status" value="1"/>
</dbReference>
<dbReference type="RefSeq" id="WP_200270240.1">
    <property type="nucleotide sequence ID" value="NZ_JAENHN010000039.1"/>
</dbReference>
<accession>A0ABS1EQW0</accession>
<dbReference type="Proteomes" id="UP000596739">
    <property type="component" value="Unassembled WGS sequence"/>
</dbReference>
<dbReference type="SUPFAM" id="SSF48208">
    <property type="entry name" value="Six-hairpin glycosidases"/>
    <property type="match status" value="1"/>
</dbReference>
<evidence type="ECO:0000256" key="3">
    <source>
        <dbReference type="ARBA" id="ARBA00022679"/>
    </source>
</evidence>
<evidence type="ECO:0000256" key="2">
    <source>
        <dbReference type="ARBA" id="ARBA00022676"/>
    </source>
</evidence>
<evidence type="ECO:0000256" key="1">
    <source>
        <dbReference type="ARBA" id="ARBA00006768"/>
    </source>
</evidence>
<keyword evidence="3" id="KW-0808">Transferase</keyword>
<dbReference type="InterPro" id="IPR012341">
    <property type="entry name" value="6hp_glycosidase-like_sf"/>
</dbReference>
<evidence type="ECO:0000259" key="4">
    <source>
        <dbReference type="Pfam" id="PF03632"/>
    </source>
</evidence>
<dbReference type="PIRSF" id="PIRSF036289">
    <property type="entry name" value="Glycosyl_hydrolase_malt_phosph"/>
    <property type="match status" value="1"/>
</dbReference>
<dbReference type="InterPro" id="IPR005195">
    <property type="entry name" value="Glyco_hydro_65_M"/>
</dbReference>
<dbReference type="GO" id="GO:0016787">
    <property type="term" value="F:hydrolase activity"/>
    <property type="evidence" value="ECO:0007669"/>
    <property type="project" value="UniProtKB-KW"/>
</dbReference>
<feature type="domain" description="Glycoside hydrolase family 65 N-terminal" evidence="5">
    <location>
        <begin position="7"/>
        <end position="235"/>
    </location>
</feature>
<dbReference type="Gene3D" id="2.60.420.10">
    <property type="entry name" value="Maltose phosphorylase, domain 3"/>
    <property type="match status" value="1"/>
</dbReference>
<dbReference type="InterPro" id="IPR037018">
    <property type="entry name" value="GH65_N"/>
</dbReference>
<keyword evidence="7" id="KW-1185">Reference proteome</keyword>
<dbReference type="PANTHER" id="PTHR11051:SF8">
    <property type="entry name" value="PROTEIN-GLUCOSYLGALACTOSYLHYDROXYLYSINE GLUCOSIDASE"/>
    <property type="match status" value="1"/>
</dbReference>
<name>A0ABS1EQW0_9CLOT</name>
<dbReference type="Pfam" id="PF03632">
    <property type="entry name" value="Glyco_hydro_65m"/>
    <property type="match status" value="1"/>
</dbReference>
<feature type="domain" description="Glycoside hydrolase family 65 central catalytic" evidence="4">
    <location>
        <begin position="290"/>
        <end position="673"/>
    </location>
</feature>
<dbReference type="PANTHER" id="PTHR11051">
    <property type="entry name" value="GLYCOSYL HYDROLASE-RELATED"/>
    <property type="match status" value="1"/>
</dbReference>
<dbReference type="Gene3D" id="2.70.98.40">
    <property type="entry name" value="Glycoside hydrolase, family 65, N-terminal domain"/>
    <property type="match status" value="1"/>
</dbReference>
<dbReference type="EMBL" id="JAENHN010000039">
    <property type="protein sequence ID" value="MBK1811744.1"/>
    <property type="molecule type" value="Genomic_DNA"/>
</dbReference>
<reference evidence="7" key="1">
    <citation type="submission" date="2021-01" db="EMBL/GenBank/DDBJ databases">
        <title>Genome public.</title>
        <authorList>
            <person name="Liu C."/>
            <person name="Sun Q."/>
        </authorList>
    </citation>
    <scope>NUCLEOTIDE SEQUENCE [LARGE SCALE GENOMIC DNA]</scope>
    <source>
        <strain evidence="7">YIM B02505</strain>
    </source>
</reference>
<dbReference type="SUPFAM" id="SSF74650">
    <property type="entry name" value="Galactose mutarotase-like"/>
    <property type="match status" value="1"/>
</dbReference>
<proteinExistence type="inferred from homology"/>
<comment type="caution">
    <text evidence="6">The sequence shown here is derived from an EMBL/GenBank/DDBJ whole genome shotgun (WGS) entry which is preliminary data.</text>
</comment>
<evidence type="ECO:0000259" key="5">
    <source>
        <dbReference type="Pfam" id="PF03636"/>
    </source>
</evidence>
<organism evidence="6 7">
    <name type="scientific">Clostridium yunnanense</name>
    <dbReference type="NCBI Taxonomy" id="2800325"/>
    <lineage>
        <taxon>Bacteria</taxon>
        <taxon>Bacillati</taxon>
        <taxon>Bacillota</taxon>
        <taxon>Clostridia</taxon>
        <taxon>Eubacteriales</taxon>
        <taxon>Clostridiaceae</taxon>
        <taxon>Clostridium</taxon>
    </lineage>
</organism>
<sequence>MSWTLKESDFNRENSITNGNKFIIGNGYMGYRGTLEEYTKEDLAACNLSGLYDQVEGKWRETVNAPNGLFTRLYCNGELLHAKSSEVLSHEQTLDIKNAVHGRKTVFKSSEDISVAVSSERFVSAEDLHMICMRYKFKVSKECEIIVQTGIDGDVWDINGPHLENYKCDASNGVIFMEASTHELNRKVAVAEVIKSDFRTQGIGFYDKQVFRSLKFCCEKDVEYTLEKVVCVYTENDVENPLKNAINSCAKFLYSTYEEKLKKHQQVWGDKWKRSDVKISGDNEGQFALRYSIYHLLIIAPTHTEKASIPARGLSGQVYKGAIFWDTEMFMLPFFIYTDPNTAKNLLMYRYHTLEGAKRKAKEYGYEGAFYAWESQDSGDDACTLFNVTDVFTNRPMRTYFRDKQIHISADVVYGLWQYYTITGDLSIILEGGAEVILECARFFYSYAYYKPQKQRYEMLSVTGPDEYHERVDNNVFTNTMVKFSLEVALKVLDILREEYKDDYEKLMFKMNFEKEINNIRDIYEKIYIPTPSEKSGIIEQFDGYEKLEELTLDELKSRIINKNEYLGGGNGLATTTKILKQADVVLMLNLFKERYPMDVKKKNWEYYEPRTEHGSSLSPCVYALLACHIGYSEWAYKYFSKTATIDLTGDSKQFVGNLYIGGTHPAANGGAWMSAVLGFAGVNFKNNSVLITPSLPQQWEEVSFYINVKNQGYFVTVMKDSAKVIADENNTETNAFYILDKTIIC</sequence>